<dbReference type="RefSeq" id="WP_344528832.1">
    <property type="nucleotide sequence ID" value="NZ_BAAAPE010000008.1"/>
</dbReference>
<dbReference type="SUPFAM" id="SSF55961">
    <property type="entry name" value="Bet v1-like"/>
    <property type="match status" value="1"/>
</dbReference>
<name>A0ABN2VYD9_9ACTN</name>
<evidence type="ECO:0008006" key="3">
    <source>
        <dbReference type="Google" id="ProtNLM"/>
    </source>
</evidence>
<dbReference type="Pfam" id="PF10604">
    <property type="entry name" value="Polyketide_cyc2"/>
    <property type="match status" value="1"/>
</dbReference>
<evidence type="ECO:0000313" key="1">
    <source>
        <dbReference type="EMBL" id="GAA2077542.1"/>
    </source>
</evidence>
<evidence type="ECO:0000313" key="2">
    <source>
        <dbReference type="Proteomes" id="UP001500016"/>
    </source>
</evidence>
<comment type="caution">
    <text evidence="1">The sequence shown here is derived from an EMBL/GenBank/DDBJ whole genome shotgun (WGS) entry which is preliminary data.</text>
</comment>
<gene>
    <name evidence="1" type="ORF">GCM10009801_33710</name>
</gene>
<dbReference type="InterPro" id="IPR019587">
    <property type="entry name" value="Polyketide_cyclase/dehydratase"/>
</dbReference>
<dbReference type="Proteomes" id="UP001500016">
    <property type="component" value="Unassembled WGS sequence"/>
</dbReference>
<protein>
    <recommendedName>
        <fullName evidence="3">SRPBCC domain-containing protein</fullName>
    </recommendedName>
</protein>
<accession>A0ABN2VYD9</accession>
<dbReference type="CDD" id="cd07822">
    <property type="entry name" value="SRPBCC_4"/>
    <property type="match status" value="1"/>
</dbReference>
<reference evidence="1 2" key="1">
    <citation type="journal article" date="2019" name="Int. J. Syst. Evol. Microbiol.">
        <title>The Global Catalogue of Microorganisms (GCM) 10K type strain sequencing project: providing services to taxonomists for standard genome sequencing and annotation.</title>
        <authorList>
            <consortium name="The Broad Institute Genomics Platform"/>
            <consortium name="The Broad Institute Genome Sequencing Center for Infectious Disease"/>
            <person name="Wu L."/>
            <person name="Ma J."/>
        </authorList>
    </citation>
    <scope>NUCLEOTIDE SEQUENCE [LARGE SCALE GENOMIC DNA]</scope>
    <source>
        <strain evidence="1 2">JCM 15478</strain>
    </source>
</reference>
<dbReference type="EMBL" id="BAAAPE010000008">
    <property type="protein sequence ID" value="GAA2077542.1"/>
    <property type="molecule type" value="Genomic_DNA"/>
</dbReference>
<dbReference type="Gene3D" id="3.30.530.20">
    <property type="match status" value="1"/>
</dbReference>
<proteinExistence type="predicted"/>
<dbReference type="PANTHER" id="PTHR36166">
    <property type="entry name" value="CHROMOSOME 9, WHOLE GENOME SHOTGUN SEQUENCE"/>
    <property type="match status" value="1"/>
</dbReference>
<keyword evidence="2" id="KW-1185">Reference proteome</keyword>
<dbReference type="InterPro" id="IPR023393">
    <property type="entry name" value="START-like_dom_sf"/>
</dbReference>
<sequence length="165" mass="18215">MTVISEARGKRGVFSRGIASGIHIGAPPERVWDVLADFARFHEWNPFLVEAEGRAEPGTRLKLRFKLPGGGMEMVFRPTMLVCERGEMLRWRGRFGMPGVFDGVHTFRLTPRDGGTDVLQSERFSGALVPFMHKIITASERGFADLNTALKSHVEPNSVPPPAGA</sequence>
<organism evidence="1 2">
    <name type="scientific">Streptomyces albiaxialis</name>
    <dbReference type="NCBI Taxonomy" id="329523"/>
    <lineage>
        <taxon>Bacteria</taxon>
        <taxon>Bacillati</taxon>
        <taxon>Actinomycetota</taxon>
        <taxon>Actinomycetes</taxon>
        <taxon>Kitasatosporales</taxon>
        <taxon>Streptomycetaceae</taxon>
        <taxon>Streptomyces</taxon>
    </lineage>
</organism>
<dbReference type="PANTHER" id="PTHR36166:SF1">
    <property type="entry name" value="SRPBCC DOMAIN-CONTAINING PROTEIN"/>
    <property type="match status" value="1"/>
</dbReference>